<dbReference type="InterPro" id="IPR005053">
    <property type="entry name" value="MobA_MobL"/>
</dbReference>
<organism evidence="5 6">
    <name type="scientific">Microvirga mediterraneensis</name>
    <dbReference type="NCBI Taxonomy" id="2754695"/>
    <lineage>
        <taxon>Bacteria</taxon>
        <taxon>Pseudomonadati</taxon>
        <taxon>Pseudomonadota</taxon>
        <taxon>Alphaproteobacteria</taxon>
        <taxon>Hyphomicrobiales</taxon>
        <taxon>Methylobacteriaceae</taxon>
        <taxon>Microvirga</taxon>
    </lineage>
</organism>
<feature type="region of interest" description="Disordered" evidence="3">
    <location>
        <begin position="95"/>
        <end position="124"/>
    </location>
</feature>
<feature type="compositionally biased region" description="Polar residues" evidence="3">
    <location>
        <begin position="101"/>
        <end position="124"/>
    </location>
</feature>
<gene>
    <name evidence="5" type="ORF">H0S73_23305</name>
</gene>
<feature type="compositionally biased region" description="Low complexity" evidence="3">
    <location>
        <begin position="810"/>
        <end position="819"/>
    </location>
</feature>
<dbReference type="RefSeq" id="WP_181054603.1">
    <property type="nucleotide sequence ID" value="NZ_JACDXJ010000002.1"/>
</dbReference>
<feature type="region of interest" description="Disordered" evidence="3">
    <location>
        <begin position="699"/>
        <end position="997"/>
    </location>
</feature>
<feature type="region of interest" description="Disordered" evidence="3">
    <location>
        <begin position="1011"/>
        <end position="1060"/>
    </location>
</feature>
<dbReference type="AlphaFoldDB" id="A0A838BVA4"/>
<comment type="similarity">
    <text evidence="1">Belongs to the MobA/MobL family.</text>
</comment>
<sequence length="1060" mass="117332">MASINPNPLVLNCLRDLSDPLRRTQAKGGRDFSGVVASTSSDARGGIDKATAVQGQAAPAPVRYGAITVTARSPVDATPPVSGVHVAVQHSFNRPGIRFGNRSNSMERPTSDQGTQSCHFSQTSVSNTSPILEMIKAVRGGRRITRSRATAHTLYMERVGAAERLKAKRGLGSEWAIIEQMQEEAQDRSSIEQQAFIEREGTAERAGLRNLTDDALDALDYASFGTIGETIEERKRFWQAVEASESKPQGDTVRIKAGESQAWWDKALGQIDTAPKPFQAELREAFAAGEDAVMKLETETAFAVHQWAVAIDLDAPIEIEPGRGGRTQTRIIAELPHELDPRERLEIVRDFANKLTEKGLPYWAVIHAPDANNDERNYHVHLVYYDRPAVRMKHPKTGEQCWDFEVLEERVYKNYTRRVVRPFEQNKPREANALDWIPELRTHWETVSNAALEKAGVAKRYHLGSNASVGIAIDPMQHIKPKTFNKERTGELTADGVVLARRQWKVMLDRILMGHAKRIAKRRDKIARMETKLAAKARSTEDQSRINDRAEKARKSARDFGIAEVYLDITKWCVDRVVSRPKLVLYADENKTRGQKPLRNRKELLDYVDLIYQRGLLLNRENELRVLLAARRYRRDIDRLAALGDPGKRYDRSVQVEASVFDQDPAWKETEMRRISERMEAMAQDILPKIVADIKRDEARAPAPRPDGLTAAPLTTEPSEQAGRDGVASPTARVPERADASGTPDNHSPPVTVASSTKSEHAIAVKAEARPARQETPVPSTQRGPAPQRTLFKSDQQIAAERAERERARAQAAAAQPAASKPGTAKLEQAVVKATREPGRTPPPVSLSVGPAAVQTPAAMPTHDPHAPAPRVPDGISSMRQERQPEEGRQAPTSQMAGADPHQLAVPRQAEAERQRHRDAPAGERKRGIPSGPNRSPVAKPQPPASTPMPETRRLEVQRPQSTVVAAPIPERPAPHPDSLGREAVGAPVHPTPDPAVPVVQKTGFERVIRQFGLSGQEPREDKLKPAPQPDVATVAPAPDARRRSKKRNKKHSDGQEIER</sequence>
<comment type="caution">
    <text evidence="5">The sequence shown here is derived from an EMBL/GenBank/DDBJ whole genome shotgun (WGS) entry which is preliminary data.</text>
</comment>
<reference evidence="5 6" key="1">
    <citation type="submission" date="2020-07" db="EMBL/GenBank/DDBJ databases">
        <title>Draft genome and description of Microvirga mediterraneensis Marseille-Q2068 sp. nov.</title>
        <authorList>
            <person name="Boxberger M."/>
        </authorList>
    </citation>
    <scope>NUCLEOTIDE SEQUENCE [LARGE SCALE GENOMIC DNA]</scope>
    <source>
        <strain evidence="5 6">Marseille-Q2068</strain>
    </source>
</reference>
<accession>A0A838BVA4</accession>
<name>A0A838BVA4_9HYPH</name>
<dbReference type="Proteomes" id="UP000572984">
    <property type="component" value="Unassembled WGS sequence"/>
</dbReference>
<evidence type="ECO:0000313" key="6">
    <source>
        <dbReference type="Proteomes" id="UP000572984"/>
    </source>
</evidence>
<evidence type="ECO:0000313" key="5">
    <source>
        <dbReference type="EMBL" id="MBA1159022.1"/>
    </source>
</evidence>
<dbReference type="Pfam" id="PF03389">
    <property type="entry name" value="MobA_MobL"/>
    <property type="match status" value="1"/>
</dbReference>
<keyword evidence="6" id="KW-1185">Reference proteome</keyword>
<evidence type="ECO:0000259" key="4">
    <source>
        <dbReference type="Pfam" id="PF03389"/>
    </source>
</evidence>
<feature type="compositionally biased region" description="Basic and acidic residues" evidence="3">
    <location>
        <begin position="880"/>
        <end position="889"/>
    </location>
</feature>
<feature type="compositionally biased region" description="Low complexity" evidence="3">
    <location>
        <begin position="1030"/>
        <end position="1039"/>
    </location>
</feature>
<feature type="compositionally biased region" description="Basic and acidic residues" evidence="3">
    <location>
        <begin position="910"/>
        <end position="927"/>
    </location>
</feature>
<protein>
    <submittedName>
        <fullName evidence="5">MobA/MobL family protein</fullName>
    </submittedName>
</protein>
<dbReference type="Gene3D" id="3.30.930.30">
    <property type="match status" value="1"/>
</dbReference>
<dbReference type="EMBL" id="JACDXJ010000002">
    <property type="protein sequence ID" value="MBA1159022.1"/>
    <property type="molecule type" value="Genomic_DNA"/>
</dbReference>
<evidence type="ECO:0000256" key="2">
    <source>
        <dbReference type="ARBA" id="ARBA00022971"/>
    </source>
</evidence>
<evidence type="ECO:0000256" key="3">
    <source>
        <dbReference type="SAM" id="MobiDB-lite"/>
    </source>
</evidence>
<feature type="compositionally biased region" description="Basic and acidic residues" evidence="3">
    <location>
        <begin position="758"/>
        <end position="773"/>
    </location>
</feature>
<keyword evidence="2" id="KW-0184">Conjugation</keyword>
<proteinExistence type="inferred from homology"/>
<feature type="domain" description="MobA/MobL protein" evidence="4">
    <location>
        <begin position="325"/>
        <end position="484"/>
    </location>
</feature>
<evidence type="ECO:0000256" key="1">
    <source>
        <dbReference type="ARBA" id="ARBA00010873"/>
    </source>
</evidence>